<dbReference type="PaxDb" id="3847-GLYMA10G24625.1"/>
<keyword evidence="3" id="KW-1185">Reference proteome</keyword>
<proteinExistence type="predicted"/>
<reference evidence="2" key="2">
    <citation type="submission" date="2018-02" db="UniProtKB">
        <authorList>
            <consortium name="EnsemblPlants"/>
        </authorList>
    </citation>
    <scope>IDENTIFICATION</scope>
    <source>
        <strain evidence="2">Williams 82</strain>
    </source>
</reference>
<dbReference type="EMBL" id="CM000843">
    <property type="protein sequence ID" value="KRH33473.1"/>
    <property type="molecule type" value="Genomic_DNA"/>
</dbReference>
<organism evidence="2">
    <name type="scientific">Glycine max</name>
    <name type="common">Soybean</name>
    <name type="synonym">Glycine hispida</name>
    <dbReference type="NCBI Taxonomy" id="3847"/>
    <lineage>
        <taxon>Eukaryota</taxon>
        <taxon>Viridiplantae</taxon>
        <taxon>Streptophyta</taxon>
        <taxon>Embryophyta</taxon>
        <taxon>Tracheophyta</taxon>
        <taxon>Spermatophyta</taxon>
        <taxon>Magnoliopsida</taxon>
        <taxon>eudicotyledons</taxon>
        <taxon>Gunneridae</taxon>
        <taxon>Pentapetalae</taxon>
        <taxon>rosids</taxon>
        <taxon>fabids</taxon>
        <taxon>Fabales</taxon>
        <taxon>Fabaceae</taxon>
        <taxon>Papilionoideae</taxon>
        <taxon>50 kb inversion clade</taxon>
        <taxon>NPAAA clade</taxon>
        <taxon>indigoferoid/millettioid clade</taxon>
        <taxon>Phaseoleae</taxon>
        <taxon>Glycine</taxon>
        <taxon>Glycine subgen. Soja</taxon>
    </lineage>
</organism>
<dbReference type="EnsemblPlants" id="KRH33473">
    <property type="protein sequence ID" value="KRH33473"/>
    <property type="gene ID" value="GLYMA_10G124900"/>
</dbReference>
<reference evidence="1 2" key="1">
    <citation type="journal article" date="2010" name="Nature">
        <title>Genome sequence of the palaeopolyploid soybean.</title>
        <authorList>
            <person name="Schmutz J."/>
            <person name="Cannon S.B."/>
            <person name="Schlueter J."/>
            <person name="Ma J."/>
            <person name="Mitros T."/>
            <person name="Nelson W."/>
            <person name="Hyten D.L."/>
            <person name="Song Q."/>
            <person name="Thelen J.J."/>
            <person name="Cheng J."/>
            <person name="Xu D."/>
            <person name="Hellsten U."/>
            <person name="May G.D."/>
            <person name="Yu Y."/>
            <person name="Sakurai T."/>
            <person name="Umezawa T."/>
            <person name="Bhattacharyya M.K."/>
            <person name="Sandhu D."/>
            <person name="Valliyodan B."/>
            <person name="Lindquist E."/>
            <person name="Peto M."/>
            <person name="Grant D."/>
            <person name="Shu S."/>
            <person name="Goodstein D."/>
            <person name="Barry K."/>
            <person name="Futrell-Griggs M."/>
            <person name="Abernathy B."/>
            <person name="Du J."/>
            <person name="Tian Z."/>
            <person name="Zhu L."/>
            <person name="Gill N."/>
            <person name="Joshi T."/>
            <person name="Libault M."/>
            <person name="Sethuraman A."/>
            <person name="Zhang X.-C."/>
            <person name="Shinozaki K."/>
            <person name="Nguyen H.T."/>
            <person name="Wing R.A."/>
            <person name="Cregan P."/>
            <person name="Specht J."/>
            <person name="Grimwood J."/>
            <person name="Rokhsar D."/>
            <person name="Stacey G."/>
            <person name="Shoemaker R.C."/>
            <person name="Jackson S.A."/>
        </authorList>
    </citation>
    <scope>NUCLEOTIDE SEQUENCE [LARGE SCALE GENOMIC DNA]</scope>
    <source>
        <strain evidence="2">cv. Williams 82</strain>
        <tissue evidence="1">Callus</tissue>
    </source>
</reference>
<evidence type="ECO:0000313" key="2">
    <source>
        <dbReference type="EnsemblPlants" id="KRH33473"/>
    </source>
</evidence>
<evidence type="ECO:0000313" key="3">
    <source>
        <dbReference type="Proteomes" id="UP000008827"/>
    </source>
</evidence>
<gene>
    <name evidence="1" type="ORF">GLYMA_10G124900</name>
</gene>
<protein>
    <submittedName>
        <fullName evidence="1 2">Uncharacterized protein</fullName>
    </submittedName>
</protein>
<name>K7LJ07_SOYBN</name>
<dbReference type="AlphaFoldDB" id="K7LJ07"/>
<sequence length="143" mass="16717">MDIHDDRSGEDNEVARGIEDASHLDGAFEEKVSEKIVINILLDIVNINLTNIDSNDVKRFDFVDLSVAYLFYYWYGRANGFVCKSKVLRNCKGETTQQNFLCYREGVKDYRDITIEMQKHEEKMIQDVIVDMTKFDIEFKTQV</sequence>
<dbReference type="InParanoid" id="K7LJ07"/>
<dbReference type="Gramene" id="KRH33473">
    <property type="protein sequence ID" value="KRH33473"/>
    <property type="gene ID" value="GLYMA_10G124900"/>
</dbReference>
<dbReference type="Proteomes" id="UP000008827">
    <property type="component" value="Chromosome 10"/>
</dbReference>
<accession>K7LJ07</accession>
<evidence type="ECO:0000313" key="1">
    <source>
        <dbReference type="EMBL" id="KRH33473.1"/>
    </source>
</evidence>
<reference evidence="1" key="3">
    <citation type="submission" date="2018-07" db="EMBL/GenBank/DDBJ databases">
        <title>WGS assembly of Glycine max.</title>
        <authorList>
            <person name="Schmutz J."/>
            <person name="Cannon S."/>
            <person name="Schlueter J."/>
            <person name="Ma J."/>
            <person name="Mitros T."/>
            <person name="Nelson W."/>
            <person name="Hyten D."/>
            <person name="Song Q."/>
            <person name="Thelen J."/>
            <person name="Cheng J."/>
            <person name="Xu D."/>
            <person name="Hellsten U."/>
            <person name="May G."/>
            <person name="Yu Y."/>
            <person name="Sakurai T."/>
            <person name="Umezawa T."/>
            <person name="Bhattacharyya M."/>
            <person name="Sandhu D."/>
            <person name="Valliyodan B."/>
            <person name="Lindquist E."/>
            <person name="Peto M."/>
            <person name="Grant D."/>
            <person name="Shu S."/>
            <person name="Goodstein D."/>
            <person name="Barry K."/>
            <person name="Futrell-Griggs M."/>
            <person name="Abernathy B."/>
            <person name="Du J."/>
            <person name="Tian Z."/>
            <person name="Zhu L."/>
            <person name="Gill N."/>
            <person name="Joshi T."/>
            <person name="Libault M."/>
            <person name="Sethuraman A."/>
            <person name="Zhang X."/>
            <person name="Shinozaki K."/>
            <person name="Nguyen H."/>
            <person name="Wing R."/>
            <person name="Cregan P."/>
            <person name="Specht J."/>
            <person name="Grimwood J."/>
            <person name="Rokhsar D."/>
            <person name="Stacey G."/>
            <person name="Shoemaker R."/>
            <person name="Jackson S."/>
        </authorList>
    </citation>
    <scope>NUCLEOTIDE SEQUENCE</scope>
    <source>
        <tissue evidence="1">Callus</tissue>
    </source>
</reference>
<dbReference type="HOGENOM" id="CLU_1809662_0_0_1"/>